<dbReference type="SUPFAM" id="SSF53474">
    <property type="entry name" value="alpha/beta-Hydrolases"/>
    <property type="match status" value="1"/>
</dbReference>
<evidence type="ECO:0000259" key="2">
    <source>
        <dbReference type="Pfam" id="PF00561"/>
    </source>
</evidence>
<dbReference type="GO" id="GO:0016020">
    <property type="term" value="C:membrane"/>
    <property type="evidence" value="ECO:0007669"/>
    <property type="project" value="TreeGrafter"/>
</dbReference>
<dbReference type="Gene3D" id="3.40.50.1820">
    <property type="entry name" value="alpha/beta hydrolase"/>
    <property type="match status" value="1"/>
</dbReference>
<keyword evidence="1" id="KW-0472">Membrane</keyword>
<feature type="domain" description="AB hydrolase-1" evidence="2">
    <location>
        <begin position="158"/>
        <end position="266"/>
    </location>
</feature>
<dbReference type="InterPro" id="IPR029058">
    <property type="entry name" value="AB_hydrolase_fold"/>
</dbReference>
<keyword evidence="4" id="KW-1185">Reference proteome</keyword>
<dbReference type="EMBL" id="CAMKVN010000100">
    <property type="protein sequence ID" value="CAI2163583.1"/>
    <property type="molecule type" value="Genomic_DNA"/>
</dbReference>
<evidence type="ECO:0000313" key="3">
    <source>
        <dbReference type="EMBL" id="CAI2163583.1"/>
    </source>
</evidence>
<gene>
    <name evidence="3" type="ORF">FWILDA_LOCUS1142</name>
</gene>
<dbReference type="PANTHER" id="PTHR12277:SF64">
    <property type="entry name" value="SUPERFAMILY HYDROLASE, PUTATIVE (AFU_ORTHOLOGUE AFUA_3G01760)-RELATED"/>
    <property type="match status" value="1"/>
</dbReference>
<evidence type="ECO:0000256" key="1">
    <source>
        <dbReference type="SAM" id="Phobius"/>
    </source>
</evidence>
<reference evidence="3" key="1">
    <citation type="submission" date="2022-08" db="EMBL/GenBank/DDBJ databases">
        <authorList>
            <person name="Kallberg Y."/>
            <person name="Tangrot J."/>
            <person name="Rosling A."/>
        </authorList>
    </citation>
    <scope>NUCLEOTIDE SEQUENCE</scope>
    <source>
        <strain evidence="3">Wild A</strain>
    </source>
</reference>
<keyword evidence="1" id="KW-1133">Transmembrane helix</keyword>
<dbReference type="Proteomes" id="UP001153678">
    <property type="component" value="Unassembled WGS sequence"/>
</dbReference>
<organism evidence="3 4">
    <name type="scientific">Funneliformis geosporum</name>
    <dbReference type="NCBI Taxonomy" id="1117311"/>
    <lineage>
        <taxon>Eukaryota</taxon>
        <taxon>Fungi</taxon>
        <taxon>Fungi incertae sedis</taxon>
        <taxon>Mucoromycota</taxon>
        <taxon>Glomeromycotina</taxon>
        <taxon>Glomeromycetes</taxon>
        <taxon>Glomerales</taxon>
        <taxon>Glomeraceae</taxon>
        <taxon>Funneliformis</taxon>
    </lineage>
</organism>
<dbReference type="GO" id="GO:0008474">
    <property type="term" value="F:palmitoyl-(protein) hydrolase activity"/>
    <property type="evidence" value="ECO:0007669"/>
    <property type="project" value="TreeGrafter"/>
</dbReference>
<evidence type="ECO:0000313" key="4">
    <source>
        <dbReference type="Proteomes" id="UP001153678"/>
    </source>
</evidence>
<dbReference type="InterPro" id="IPR000073">
    <property type="entry name" value="AB_hydrolase_1"/>
</dbReference>
<keyword evidence="1" id="KW-0812">Transmembrane</keyword>
<dbReference type="PANTHER" id="PTHR12277">
    <property type="entry name" value="ALPHA/BETA HYDROLASE DOMAIN-CONTAINING PROTEIN"/>
    <property type="match status" value="1"/>
</dbReference>
<sequence>MTNIRHCAIKYGHVTVIWNTLVNNVCTKFDRPNPSTMIKSQKKVISLTQNRIFTSLAFNEPMIQFSWTTMLYLFFGVPLGVYLYKCTALVLFQNKLIYMPYLPWDGRKLALDESMIDKRLISKQVKVKTSDMHELAGIILRTKTTSIKDDVRDVINAPVMIYLQGNAGNTLLRLPLFSRLLLSPNNSIPNLHIAAISYRGYWLSTGSPSEYGLKKDAIAIYEYVRELFPKNPLYVYGHSLGGAVALYLASQPNIQKDLRGIIIENTFTSIKDMVLSIYPQKWLPYKYIVRLPFILWNKWENSRAIQGITTPILFLSSYNDEIVPREHMLELFRLAEKSEKKVWITFDKALHMDTYIHRGYVKEIKKFIEETK</sequence>
<name>A0A9W4SCQ8_9GLOM</name>
<proteinExistence type="predicted"/>
<comment type="caution">
    <text evidence="3">The sequence shown here is derived from an EMBL/GenBank/DDBJ whole genome shotgun (WGS) entry which is preliminary data.</text>
</comment>
<protein>
    <submittedName>
        <fullName evidence="3">2101_t:CDS:1</fullName>
    </submittedName>
</protein>
<accession>A0A9W4SCQ8</accession>
<feature type="transmembrane region" description="Helical" evidence="1">
    <location>
        <begin position="70"/>
        <end position="92"/>
    </location>
</feature>
<dbReference type="Pfam" id="PF00561">
    <property type="entry name" value="Abhydrolase_1"/>
    <property type="match status" value="1"/>
</dbReference>
<dbReference type="AlphaFoldDB" id="A0A9W4SCQ8"/>
<dbReference type="OrthoDB" id="10249433at2759"/>